<evidence type="ECO:0008006" key="5">
    <source>
        <dbReference type="Google" id="ProtNLM"/>
    </source>
</evidence>
<dbReference type="EMBL" id="CP119894">
    <property type="protein sequence ID" value="WFD26530.1"/>
    <property type="molecule type" value="Genomic_DNA"/>
</dbReference>
<evidence type="ECO:0000313" key="4">
    <source>
        <dbReference type="Proteomes" id="UP001213623"/>
    </source>
</evidence>
<protein>
    <recommendedName>
        <fullName evidence="5">Protein HID1</fullName>
    </recommendedName>
</protein>
<sequence>MWAYPFKQLFGENTTKEDFTKTVFPRLYTERHISPADHRFWAQFTTLFDSAEDVFATLTLADLRRVATDAPENIVTLVEVLTMHLESLVNDPNFAPVPPLHPGGWGALFASTAPPPRVDERDRQKEALNCCRVLTRVVPILYESEVCEREDTDIRDLEWSTLWAANQRHTLLSNSIKKGLVRSDTRSSEGDKSLDEQYILTDGTETSIDPLQGGTDDLDTQAQEPPSIGFVLLMTLMELLFYSGFTMPWTEEQFVSTSSSEISRVHFTIWEAGIGSPLDLRDVTAEHINRRMEVMELLLVLFSKPMYVEPKNLAKAEMHALNFITMELDRPVVLSFLCSLLNTASNNQPSESWIPLMGQHHRESYLSLCLQILAALLLHEVPPDASLFLFYAKKLYREADFLFLMNGFARYFKVTMDTSHGPFETRNVKSTFAKPAEEHVSEVLAILWVMVRQNDAFRHYVTESAYWSIRLMSWLLHVALSNKAHLATLGQAQLALFLLQDLSAEPRFGMNLSVPGSMEHVTLSLRLVRRSGTVALDVLVEGIYFMFFTSSGRLAPVYPTMLLILYNTAPYWKHVSVVSASRLERMLDQLSSPKFLLSHPAHPDLLSLLLGTLSRVVQAHPGENVHLIYMLVQSAGLVERTRHFCFKDALAYIYEAWEHAKRQGAVPKRLPDTPPAPPTPAKHSALPDPMAELEQSQDTTAPPLDDQQAVPTEDAEEPENPATESRHKETSPQMSDNAEEVPNTSPSSRESPDTMAPPSKGTDDAPTQSSDQLDWVAARIGKEGFVPTEEWTESWVHTLDFTVLTPMLAHLVPRVNEFCANTNVSQSPSAHEQVLSFLREELQAEWQFPTVPADPVPFQWSEESHIWLQSYVWGLVFSIGLIPLGIWLDTRTTLFQVHMTTLPAATGTGAMEVLSALTTSILPQRLFDVPVVEKAHGAT</sequence>
<dbReference type="GO" id="GO:0005797">
    <property type="term" value="C:Golgi medial cisterna"/>
    <property type="evidence" value="ECO:0007669"/>
    <property type="project" value="TreeGrafter"/>
</dbReference>
<keyword evidence="2" id="KW-0812">Transmembrane</keyword>
<dbReference type="Pfam" id="PF12722">
    <property type="entry name" value="Hid1"/>
    <property type="match status" value="2"/>
</dbReference>
<gene>
    <name evidence="3" type="ORF">MNAN1_001513</name>
</gene>
<feature type="region of interest" description="Disordered" evidence="1">
    <location>
        <begin position="665"/>
        <end position="770"/>
    </location>
</feature>
<evidence type="ECO:0000256" key="2">
    <source>
        <dbReference type="SAM" id="Phobius"/>
    </source>
</evidence>
<reference evidence="3" key="1">
    <citation type="submission" date="2023-03" db="EMBL/GenBank/DDBJ databases">
        <title>Mating type loci evolution in Malassezia.</title>
        <authorList>
            <person name="Coelho M.A."/>
        </authorList>
    </citation>
    <scope>NUCLEOTIDE SEQUENCE</scope>
    <source>
        <strain evidence="3">CBS 9557</strain>
    </source>
</reference>
<keyword evidence="2" id="KW-1133">Transmembrane helix</keyword>
<feature type="transmembrane region" description="Helical" evidence="2">
    <location>
        <begin position="866"/>
        <end position="888"/>
    </location>
</feature>
<name>A0AAF0J704_9BASI</name>
<dbReference type="GO" id="GO:0000138">
    <property type="term" value="C:Golgi trans cisterna"/>
    <property type="evidence" value="ECO:0007669"/>
    <property type="project" value="TreeGrafter"/>
</dbReference>
<proteinExistence type="predicted"/>
<organism evidence="3 4">
    <name type="scientific">Malassezia nana</name>
    <dbReference type="NCBI Taxonomy" id="180528"/>
    <lineage>
        <taxon>Eukaryota</taxon>
        <taxon>Fungi</taxon>
        <taxon>Dikarya</taxon>
        <taxon>Basidiomycota</taxon>
        <taxon>Ustilaginomycotina</taxon>
        <taxon>Malasseziomycetes</taxon>
        <taxon>Malasseziales</taxon>
        <taxon>Malasseziaceae</taxon>
        <taxon>Malassezia</taxon>
    </lineage>
</organism>
<dbReference type="PANTHER" id="PTHR21575:SF12">
    <property type="entry name" value="PROTEIN HID1"/>
    <property type="match status" value="1"/>
</dbReference>
<dbReference type="Proteomes" id="UP001213623">
    <property type="component" value="Chromosome 3"/>
</dbReference>
<dbReference type="PANTHER" id="PTHR21575">
    <property type="entry name" value="PROTEIN HID1"/>
    <property type="match status" value="1"/>
</dbReference>
<keyword evidence="4" id="KW-1185">Reference proteome</keyword>
<evidence type="ECO:0000313" key="3">
    <source>
        <dbReference type="EMBL" id="WFD26530.1"/>
    </source>
</evidence>
<evidence type="ECO:0000256" key="1">
    <source>
        <dbReference type="SAM" id="MobiDB-lite"/>
    </source>
</evidence>
<dbReference type="InterPro" id="IPR026705">
    <property type="entry name" value="Hid-1/Ecm30"/>
</dbReference>
<accession>A0AAF0J704</accession>
<dbReference type="GO" id="GO:0016020">
    <property type="term" value="C:membrane"/>
    <property type="evidence" value="ECO:0007669"/>
    <property type="project" value="TreeGrafter"/>
</dbReference>
<dbReference type="AlphaFoldDB" id="A0AAF0J704"/>
<keyword evidence="2" id="KW-0472">Membrane</keyword>
<feature type="compositionally biased region" description="Polar residues" evidence="1">
    <location>
        <begin position="731"/>
        <end position="749"/>
    </location>
</feature>